<evidence type="ECO:0000313" key="2">
    <source>
        <dbReference type="EMBL" id="ELU06296.1"/>
    </source>
</evidence>
<dbReference type="EMBL" id="AMQN01022912">
    <property type="status" value="NOT_ANNOTATED_CDS"/>
    <property type="molecule type" value="Genomic_DNA"/>
</dbReference>
<dbReference type="InterPro" id="IPR050111">
    <property type="entry name" value="C-type_lectin/snaclec_domain"/>
</dbReference>
<reference evidence="4" key="1">
    <citation type="submission" date="2012-12" db="EMBL/GenBank/DDBJ databases">
        <authorList>
            <person name="Hellsten U."/>
            <person name="Grimwood J."/>
            <person name="Chapman J.A."/>
            <person name="Shapiro H."/>
            <person name="Aerts A."/>
            <person name="Otillar R.P."/>
            <person name="Terry A.Y."/>
            <person name="Boore J.L."/>
            <person name="Simakov O."/>
            <person name="Marletaz F."/>
            <person name="Cho S.-J."/>
            <person name="Edsinger-Gonzales E."/>
            <person name="Havlak P."/>
            <person name="Kuo D.-H."/>
            <person name="Larsson T."/>
            <person name="Lv J."/>
            <person name="Arendt D."/>
            <person name="Savage R."/>
            <person name="Osoegawa K."/>
            <person name="de Jong P."/>
            <person name="Lindberg D.R."/>
            <person name="Seaver E.C."/>
            <person name="Weisblat D.A."/>
            <person name="Putnam N.H."/>
            <person name="Grigoriev I.V."/>
            <person name="Rokhsar D.S."/>
        </authorList>
    </citation>
    <scope>NUCLEOTIDE SEQUENCE</scope>
    <source>
        <strain evidence="4">I ESC-2004</strain>
    </source>
</reference>
<sequence>ISCYSFNTSLEDWHSARSVCLQNGGHLVALETETEYDNIARMLRTTPEYSSLNNGWWTAGNDIDTEGTWLWADVNRPLTIDRWIPGQPDNRFGTEKCGEFNPTHNYLYNDLTCEWKRPFVQRYSIAWIDRSLKKLGLALSQGS</sequence>
<dbReference type="HOGENOM" id="CLU_049894_10_0_1"/>
<dbReference type="InterPro" id="IPR016186">
    <property type="entry name" value="C-type_lectin-like/link_sf"/>
</dbReference>
<feature type="non-terminal residue" evidence="2">
    <location>
        <position position="1"/>
    </location>
</feature>
<dbReference type="FunCoup" id="R7USA8">
    <property type="interactions" value="10"/>
</dbReference>
<accession>R7USA8</accession>
<proteinExistence type="predicted"/>
<dbReference type="InterPro" id="IPR016187">
    <property type="entry name" value="CTDL_fold"/>
</dbReference>
<dbReference type="InterPro" id="IPR001304">
    <property type="entry name" value="C-type_lectin-like"/>
</dbReference>
<dbReference type="PROSITE" id="PS50041">
    <property type="entry name" value="C_TYPE_LECTIN_2"/>
    <property type="match status" value="1"/>
</dbReference>
<reference evidence="3" key="3">
    <citation type="submission" date="2015-06" db="UniProtKB">
        <authorList>
            <consortium name="EnsemblMetazoa"/>
        </authorList>
    </citation>
    <scope>IDENTIFICATION</scope>
</reference>
<dbReference type="OMA" id="QSYCNGL"/>
<dbReference type="CDD" id="cd00037">
    <property type="entry name" value="CLECT"/>
    <property type="match status" value="1"/>
</dbReference>
<dbReference type="SUPFAM" id="SSF56436">
    <property type="entry name" value="C-type lectin-like"/>
    <property type="match status" value="1"/>
</dbReference>
<dbReference type="Gene3D" id="3.10.100.10">
    <property type="entry name" value="Mannose-Binding Protein A, subunit A"/>
    <property type="match status" value="1"/>
</dbReference>
<dbReference type="SMART" id="SM00034">
    <property type="entry name" value="CLECT"/>
    <property type="match status" value="1"/>
</dbReference>
<keyword evidence="4" id="KW-1185">Reference proteome</keyword>
<dbReference type="PANTHER" id="PTHR22803">
    <property type="entry name" value="MANNOSE, PHOSPHOLIPASE, LECTIN RECEPTOR RELATED"/>
    <property type="match status" value="1"/>
</dbReference>
<dbReference type="AlphaFoldDB" id="R7USA8"/>
<dbReference type="Pfam" id="PF00059">
    <property type="entry name" value="Lectin_C"/>
    <property type="match status" value="1"/>
</dbReference>
<evidence type="ECO:0000259" key="1">
    <source>
        <dbReference type="PROSITE" id="PS50041"/>
    </source>
</evidence>
<dbReference type="EMBL" id="KB300794">
    <property type="protein sequence ID" value="ELU06296.1"/>
    <property type="molecule type" value="Genomic_DNA"/>
</dbReference>
<dbReference type="STRING" id="283909.R7USA8"/>
<evidence type="ECO:0000313" key="4">
    <source>
        <dbReference type="Proteomes" id="UP000014760"/>
    </source>
</evidence>
<dbReference type="Proteomes" id="UP000014760">
    <property type="component" value="Unassembled WGS sequence"/>
</dbReference>
<feature type="domain" description="C-type lectin" evidence="1">
    <location>
        <begin position="1"/>
        <end position="122"/>
    </location>
</feature>
<name>R7USA8_CAPTE</name>
<organism evidence="2">
    <name type="scientific">Capitella teleta</name>
    <name type="common">Polychaete worm</name>
    <dbReference type="NCBI Taxonomy" id="283909"/>
    <lineage>
        <taxon>Eukaryota</taxon>
        <taxon>Metazoa</taxon>
        <taxon>Spiralia</taxon>
        <taxon>Lophotrochozoa</taxon>
        <taxon>Annelida</taxon>
        <taxon>Polychaeta</taxon>
        <taxon>Sedentaria</taxon>
        <taxon>Scolecida</taxon>
        <taxon>Capitellidae</taxon>
        <taxon>Capitella</taxon>
    </lineage>
</organism>
<protein>
    <recommendedName>
        <fullName evidence="1">C-type lectin domain-containing protein</fullName>
    </recommendedName>
</protein>
<reference evidence="2 4" key="2">
    <citation type="journal article" date="2013" name="Nature">
        <title>Insights into bilaterian evolution from three spiralian genomes.</title>
        <authorList>
            <person name="Simakov O."/>
            <person name="Marletaz F."/>
            <person name="Cho S.J."/>
            <person name="Edsinger-Gonzales E."/>
            <person name="Havlak P."/>
            <person name="Hellsten U."/>
            <person name="Kuo D.H."/>
            <person name="Larsson T."/>
            <person name="Lv J."/>
            <person name="Arendt D."/>
            <person name="Savage R."/>
            <person name="Osoegawa K."/>
            <person name="de Jong P."/>
            <person name="Grimwood J."/>
            <person name="Chapman J.A."/>
            <person name="Shapiro H."/>
            <person name="Aerts A."/>
            <person name="Otillar R.P."/>
            <person name="Terry A.Y."/>
            <person name="Boore J.L."/>
            <person name="Grigoriev I.V."/>
            <person name="Lindberg D.R."/>
            <person name="Seaver E.C."/>
            <person name="Weisblat D.A."/>
            <person name="Putnam N.H."/>
            <person name="Rokhsar D.S."/>
        </authorList>
    </citation>
    <scope>NUCLEOTIDE SEQUENCE</scope>
    <source>
        <strain evidence="2 4">I ESC-2004</strain>
    </source>
</reference>
<dbReference type="OrthoDB" id="6285913at2759"/>
<evidence type="ECO:0000313" key="3">
    <source>
        <dbReference type="EnsemblMetazoa" id="CapteP144130"/>
    </source>
</evidence>
<gene>
    <name evidence="2" type="ORF">CAPTEDRAFT_144130</name>
</gene>
<dbReference type="EnsemblMetazoa" id="CapteT144130">
    <property type="protein sequence ID" value="CapteP144130"/>
    <property type="gene ID" value="CapteG144130"/>
</dbReference>